<evidence type="ECO:0000313" key="11">
    <source>
        <dbReference type="EMBL" id="CAD9623019.1"/>
    </source>
</evidence>
<dbReference type="Pfam" id="PF00787">
    <property type="entry name" value="PX"/>
    <property type="match status" value="1"/>
</dbReference>
<dbReference type="InterPro" id="IPR036871">
    <property type="entry name" value="PX_dom_sf"/>
</dbReference>
<dbReference type="InterPro" id="IPR001683">
    <property type="entry name" value="PX_dom"/>
</dbReference>
<accession>A0A6U9AVC4</accession>
<name>A0A6U9AVC4_9DINO</name>
<keyword evidence="7" id="KW-0862">Zinc</keyword>
<keyword evidence="3" id="KW-0808">Transferase</keyword>
<evidence type="ECO:0000256" key="6">
    <source>
        <dbReference type="ARBA" id="ARBA00022786"/>
    </source>
</evidence>
<evidence type="ECO:0000256" key="2">
    <source>
        <dbReference type="ARBA" id="ARBA00012483"/>
    </source>
</evidence>
<evidence type="ECO:0000259" key="9">
    <source>
        <dbReference type="PROSITE" id="PS50089"/>
    </source>
</evidence>
<proteinExistence type="predicted"/>
<evidence type="ECO:0000256" key="4">
    <source>
        <dbReference type="ARBA" id="ARBA00022723"/>
    </source>
</evidence>
<keyword evidence="6" id="KW-0833">Ubl conjugation pathway</keyword>
<dbReference type="InterPro" id="IPR013083">
    <property type="entry name" value="Znf_RING/FYVE/PHD"/>
</dbReference>
<reference evidence="11" key="1">
    <citation type="submission" date="2021-01" db="EMBL/GenBank/DDBJ databases">
        <authorList>
            <person name="Corre E."/>
            <person name="Pelletier E."/>
            <person name="Niang G."/>
            <person name="Scheremetjew M."/>
            <person name="Finn R."/>
            <person name="Kale V."/>
            <person name="Holt S."/>
            <person name="Cochrane G."/>
            <person name="Meng A."/>
            <person name="Brown T."/>
            <person name="Cohen L."/>
        </authorList>
    </citation>
    <scope>NUCLEOTIDE SEQUENCE</scope>
    <source>
        <strain evidence="11">RCC3387</strain>
    </source>
</reference>
<dbReference type="InterPro" id="IPR001841">
    <property type="entry name" value="Znf_RING"/>
</dbReference>
<evidence type="ECO:0000256" key="1">
    <source>
        <dbReference type="ARBA" id="ARBA00000900"/>
    </source>
</evidence>
<keyword evidence="4" id="KW-0479">Metal-binding</keyword>
<dbReference type="PROSITE" id="PS50089">
    <property type="entry name" value="ZF_RING_2"/>
    <property type="match status" value="1"/>
</dbReference>
<dbReference type="InterPro" id="IPR045191">
    <property type="entry name" value="MBR1/2-like"/>
</dbReference>
<dbReference type="EMBL" id="HBGW01072574">
    <property type="protein sequence ID" value="CAD9623019.1"/>
    <property type="molecule type" value="Transcribed_RNA"/>
</dbReference>
<dbReference type="SUPFAM" id="SSF57850">
    <property type="entry name" value="RING/U-box"/>
    <property type="match status" value="1"/>
</dbReference>
<dbReference type="GO" id="GO:0061630">
    <property type="term" value="F:ubiquitin protein ligase activity"/>
    <property type="evidence" value="ECO:0007669"/>
    <property type="project" value="UniProtKB-EC"/>
</dbReference>
<sequence>MSRCTNCCWWRRGDADGRPLSGGVAQEAGDGDEDGPEYCVRVEGFETGRRGRHVVYSLTVVRGSARWPLRRRFRQVVALHTALLQGLGRSAMREGLPRLPPRVTPRSLCCGQQDERFLAARAARLQRYFEELLRFIPFVDQCEALNEFLCSIDVSHMGYDALLDLGQAIGRAGGPRGVAPDAIASLPRRRAEASCSSEVRCVICQDAMDAADDIRVLPCGHEYHYKCIAQWISQSNSCCVCQGLAVLPPAAEESDGEK</sequence>
<evidence type="ECO:0000259" key="10">
    <source>
        <dbReference type="PROSITE" id="PS50195"/>
    </source>
</evidence>
<dbReference type="SUPFAM" id="SSF64268">
    <property type="entry name" value="PX domain"/>
    <property type="match status" value="1"/>
</dbReference>
<protein>
    <recommendedName>
        <fullName evidence="2">RING-type E3 ubiquitin transferase</fullName>
        <ecNumber evidence="2">2.3.2.27</ecNumber>
    </recommendedName>
</protein>
<dbReference type="SMART" id="SM00184">
    <property type="entry name" value="RING"/>
    <property type="match status" value="1"/>
</dbReference>
<dbReference type="GO" id="GO:0008270">
    <property type="term" value="F:zinc ion binding"/>
    <property type="evidence" value="ECO:0007669"/>
    <property type="project" value="UniProtKB-KW"/>
</dbReference>
<feature type="domain" description="RING-type" evidence="9">
    <location>
        <begin position="201"/>
        <end position="242"/>
    </location>
</feature>
<dbReference type="Gene3D" id="3.30.40.10">
    <property type="entry name" value="Zinc/RING finger domain, C3HC4 (zinc finger)"/>
    <property type="match status" value="1"/>
</dbReference>
<dbReference type="PANTHER" id="PTHR22937">
    <property type="entry name" value="E3 UBIQUITIN-PROTEIN LIGASE RNF165"/>
    <property type="match status" value="1"/>
</dbReference>
<evidence type="ECO:0000256" key="5">
    <source>
        <dbReference type="ARBA" id="ARBA00022771"/>
    </source>
</evidence>
<dbReference type="PANTHER" id="PTHR22937:SF65">
    <property type="entry name" value="E3 UBIQUITIN-PROTEIN LIGASE ARK2C"/>
    <property type="match status" value="1"/>
</dbReference>
<feature type="domain" description="PX" evidence="10">
    <location>
        <begin position="34"/>
        <end position="156"/>
    </location>
</feature>
<dbReference type="GO" id="GO:0035091">
    <property type="term" value="F:phosphatidylinositol binding"/>
    <property type="evidence" value="ECO:0007669"/>
    <property type="project" value="InterPro"/>
</dbReference>
<dbReference type="PROSITE" id="PS50195">
    <property type="entry name" value="PX"/>
    <property type="match status" value="1"/>
</dbReference>
<dbReference type="Pfam" id="PF13639">
    <property type="entry name" value="zf-RING_2"/>
    <property type="match status" value="1"/>
</dbReference>
<gene>
    <name evidence="11" type="ORF">BRAN1462_LOCUS46252</name>
</gene>
<dbReference type="SMART" id="SM00312">
    <property type="entry name" value="PX"/>
    <property type="match status" value="1"/>
</dbReference>
<dbReference type="CDD" id="cd06093">
    <property type="entry name" value="PX_domain"/>
    <property type="match status" value="1"/>
</dbReference>
<comment type="catalytic activity">
    <reaction evidence="1">
        <text>S-ubiquitinyl-[E2 ubiquitin-conjugating enzyme]-L-cysteine + [acceptor protein]-L-lysine = [E2 ubiquitin-conjugating enzyme]-L-cysteine + N(6)-ubiquitinyl-[acceptor protein]-L-lysine.</text>
        <dbReference type="EC" id="2.3.2.27"/>
    </reaction>
</comment>
<dbReference type="Gene3D" id="3.30.1520.10">
    <property type="entry name" value="Phox-like domain"/>
    <property type="match status" value="1"/>
</dbReference>
<keyword evidence="5 8" id="KW-0863">Zinc-finger</keyword>
<dbReference type="EC" id="2.3.2.27" evidence="2"/>
<evidence type="ECO:0000256" key="3">
    <source>
        <dbReference type="ARBA" id="ARBA00022679"/>
    </source>
</evidence>
<evidence type="ECO:0000256" key="7">
    <source>
        <dbReference type="ARBA" id="ARBA00022833"/>
    </source>
</evidence>
<dbReference type="AlphaFoldDB" id="A0A6U9AVC4"/>
<evidence type="ECO:0000256" key="8">
    <source>
        <dbReference type="PROSITE-ProRule" id="PRU00175"/>
    </source>
</evidence>
<organism evidence="11">
    <name type="scientific">Zooxanthella nutricula</name>
    <dbReference type="NCBI Taxonomy" id="1333877"/>
    <lineage>
        <taxon>Eukaryota</taxon>
        <taxon>Sar</taxon>
        <taxon>Alveolata</taxon>
        <taxon>Dinophyceae</taxon>
        <taxon>Peridiniales</taxon>
        <taxon>Peridiniales incertae sedis</taxon>
        <taxon>Zooxanthella</taxon>
    </lineage>
</organism>